<dbReference type="SMART" id="SM00339">
    <property type="entry name" value="FH"/>
    <property type="match status" value="1"/>
</dbReference>
<feature type="compositionally biased region" description="Low complexity" evidence="4">
    <location>
        <begin position="7"/>
        <end position="20"/>
    </location>
</feature>
<dbReference type="PROSITE" id="PS50039">
    <property type="entry name" value="FORK_HEAD_3"/>
    <property type="match status" value="1"/>
</dbReference>
<dbReference type="InterPro" id="IPR018122">
    <property type="entry name" value="TF_fork_head_CS_1"/>
</dbReference>
<gene>
    <name evidence="7" type="primary">LOC102802926</name>
</gene>
<evidence type="ECO:0000259" key="5">
    <source>
        <dbReference type="PROSITE" id="PS50039"/>
    </source>
</evidence>
<accession>A0ABM0M2S1</accession>
<dbReference type="InterPro" id="IPR030456">
    <property type="entry name" value="TF_fork_head_CS_2"/>
</dbReference>
<keyword evidence="6" id="KW-1185">Reference proteome</keyword>
<dbReference type="Pfam" id="PF00250">
    <property type="entry name" value="Forkhead"/>
    <property type="match status" value="1"/>
</dbReference>
<dbReference type="InterPro" id="IPR047518">
    <property type="entry name" value="FH_FOXQ1"/>
</dbReference>
<dbReference type="GeneID" id="102802926"/>
<reference evidence="7" key="1">
    <citation type="submission" date="2025-08" db="UniProtKB">
        <authorList>
            <consortium name="RefSeq"/>
        </authorList>
    </citation>
    <scope>IDENTIFICATION</scope>
    <source>
        <tissue evidence="7">Testes</tissue>
    </source>
</reference>
<dbReference type="Proteomes" id="UP000694865">
    <property type="component" value="Unplaced"/>
</dbReference>
<feature type="DNA-binding region" description="Fork-head" evidence="3">
    <location>
        <begin position="31"/>
        <end position="116"/>
    </location>
</feature>
<feature type="region of interest" description="Disordered" evidence="4">
    <location>
        <begin position="1"/>
        <end position="29"/>
    </location>
</feature>
<feature type="compositionally biased region" description="Polar residues" evidence="4">
    <location>
        <begin position="145"/>
        <end position="155"/>
    </location>
</feature>
<organism evidence="6 7">
    <name type="scientific">Saccoglossus kowalevskii</name>
    <name type="common">Acorn worm</name>
    <dbReference type="NCBI Taxonomy" id="10224"/>
    <lineage>
        <taxon>Eukaryota</taxon>
        <taxon>Metazoa</taxon>
        <taxon>Hemichordata</taxon>
        <taxon>Enteropneusta</taxon>
        <taxon>Harrimaniidae</taxon>
        <taxon>Saccoglossus</taxon>
    </lineage>
</organism>
<proteinExistence type="predicted"/>
<evidence type="ECO:0000256" key="2">
    <source>
        <dbReference type="ARBA" id="ARBA00023242"/>
    </source>
</evidence>
<feature type="region of interest" description="Disordered" evidence="4">
    <location>
        <begin position="128"/>
        <end position="178"/>
    </location>
</feature>
<dbReference type="InterPro" id="IPR050211">
    <property type="entry name" value="FOX_domain-containing"/>
</dbReference>
<protein>
    <submittedName>
        <fullName evidence="7">Forkhead box protein I2-B-like</fullName>
    </submittedName>
</protein>
<dbReference type="PANTHER" id="PTHR11829:SF206">
    <property type="entry name" value="FORKHEAD BOX PROTEIN Q1"/>
    <property type="match status" value="1"/>
</dbReference>
<dbReference type="SUPFAM" id="SSF46785">
    <property type="entry name" value="Winged helix' DNA-binding domain"/>
    <property type="match status" value="1"/>
</dbReference>
<dbReference type="PRINTS" id="PR00053">
    <property type="entry name" value="FORKHEAD"/>
</dbReference>
<dbReference type="PROSITE" id="PS00657">
    <property type="entry name" value="FORK_HEAD_1"/>
    <property type="match status" value="1"/>
</dbReference>
<dbReference type="PROSITE" id="PS00658">
    <property type="entry name" value="FORK_HEAD_2"/>
    <property type="match status" value="1"/>
</dbReference>
<evidence type="ECO:0000313" key="6">
    <source>
        <dbReference type="Proteomes" id="UP000694865"/>
    </source>
</evidence>
<dbReference type="PANTHER" id="PTHR11829">
    <property type="entry name" value="FORKHEAD BOX PROTEIN"/>
    <property type="match status" value="1"/>
</dbReference>
<evidence type="ECO:0000256" key="3">
    <source>
        <dbReference type="PROSITE-ProRule" id="PRU00089"/>
    </source>
</evidence>
<evidence type="ECO:0000313" key="7">
    <source>
        <dbReference type="RefSeq" id="XP_006814312.1"/>
    </source>
</evidence>
<feature type="domain" description="Fork-head" evidence="5">
    <location>
        <begin position="31"/>
        <end position="116"/>
    </location>
</feature>
<dbReference type="InterPro" id="IPR036388">
    <property type="entry name" value="WH-like_DNA-bd_sf"/>
</dbReference>
<comment type="subcellular location">
    <subcellularLocation>
        <location evidence="3">Nucleus</location>
    </subcellularLocation>
</comment>
<keyword evidence="1 3" id="KW-0238">DNA-binding</keyword>
<dbReference type="CDD" id="cd20034">
    <property type="entry name" value="FH_FOXQ1-like"/>
    <property type="match status" value="1"/>
</dbReference>
<dbReference type="InterPro" id="IPR001766">
    <property type="entry name" value="Fork_head_dom"/>
</dbReference>
<dbReference type="InterPro" id="IPR036390">
    <property type="entry name" value="WH_DNA-bd_sf"/>
</dbReference>
<dbReference type="RefSeq" id="XP_006814312.1">
    <property type="nucleotide sequence ID" value="XM_006814249.1"/>
</dbReference>
<name>A0ABM0M2S1_SACKO</name>
<sequence>MKDQDIGETSQGSASSTTSGFTRPHYRRRNKPPFSYAELISLAILSSDFKKRTLREICEYLECTFPVFQGEYTGWRNSVRHNLSASGRFVKVLRDRKRPFGKDNYWAIKPNTKHDIQKMQERLDEYLSSSKGKNTANERKERRPNTSPASGTVRNKQLPVAPRQKAPHSGVSVYDKTPRTEASMDTYRNHSFTNFQQPRTVTLQHDQYYYDYTAYQQYCAYQAASMYRYKPSDSKVPDQNSVTTAQVNGSPCQSPYQFGRIYQYNRDQMTPLSETAYLTDDDESMYTSGASKLQDPTQMQSDFECKTFQTLIDTDTNTISTGAHVVCKTEDCGNGESTYDSGSSDEQRGESCMYDTVSMFEYEKGTFQTVSDILNGVTELIDDTSLASLTEMTDGP</sequence>
<evidence type="ECO:0000256" key="4">
    <source>
        <dbReference type="SAM" id="MobiDB-lite"/>
    </source>
</evidence>
<dbReference type="Gene3D" id="1.10.10.10">
    <property type="entry name" value="Winged helix-like DNA-binding domain superfamily/Winged helix DNA-binding domain"/>
    <property type="match status" value="1"/>
</dbReference>
<keyword evidence="2 3" id="KW-0539">Nucleus</keyword>
<evidence type="ECO:0000256" key="1">
    <source>
        <dbReference type="ARBA" id="ARBA00023125"/>
    </source>
</evidence>